<evidence type="ECO:0000313" key="2">
    <source>
        <dbReference type="Proteomes" id="UP000223281"/>
    </source>
</evidence>
<name>A0A1W6DXQ9_9CAUD</name>
<gene>
    <name evidence="1" type="ORF">LPST10_00068</name>
</gene>
<dbReference type="Proteomes" id="UP000223281">
    <property type="component" value="Segment"/>
</dbReference>
<dbReference type="EMBL" id="KY860935">
    <property type="protein sequence ID" value="ARK07800.1"/>
    <property type="molecule type" value="Genomic_DNA"/>
</dbReference>
<evidence type="ECO:0000313" key="1">
    <source>
        <dbReference type="EMBL" id="ARK07800.1"/>
    </source>
</evidence>
<sequence length="68" mass="7441">MSVYFYCGHIERQGSVASVGSFCGLSIGHDAVSAYEDAMRAQVKEIQSITESGAFNLSVIFDKFEKVE</sequence>
<accession>A0A1W6DXQ9</accession>
<keyword evidence="2" id="KW-1185">Reference proteome</keyword>
<organism evidence="1 2">
    <name type="scientific">Salmonella phage LPST10</name>
    <dbReference type="NCBI Taxonomy" id="1973454"/>
    <lineage>
        <taxon>Viruses</taxon>
        <taxon>Duplodnaviria</taxon>
        <taxon>Heunggongvirae</taxon>
        <taxon>Uroviricota</taxon>
        <taxon>Caudoviricetes</taxon>
        <taxon>Skatevirus</taxon>
        <taxon>Skatevirus LPST10</taxon>
    </lineage>
</organism>
<proteinExistence type="predicted"/>
<protein>
    <submittedName>
        <fullName evidence="1">Uncharacterized protein</fullName>
    </submittedName>
</protein>
<reference evidence="1 2" key="1">
    <citation type="submission" date="2017-04" db="EMBL/GenBank/DDBJ databases">
        <title>Complete Genome Sequence of Salmonella enterica serovar Typhimurium Bacteriophage LPST10, Isolated in China.</title>
        <authorList>
            <person name="Dong X."/>
            <person name="Huang C."/>
            <person name="Morsy M.K."/>
            <person name="Li Z."/>
            <person name="Zhou Y."/>
            <person name="Willias S.P."/>
            <person name="Abdelnabby H."/>
            <person name="Liu J."/>
            <person name="Wang X."/>
            <person name="Li J."/>
        </authorList>
    </citation>
    <scope>NUCLEOTIDE SEQUENCE [LARGE SCALE GENOMIC DNA]</scope>
</reference>